<protein>
    <submittedName>
        <fullName evidence="2">Flagellar hook-associated protein FlgL</fullName>
    </submittedName>
</protein>
<proteinExistence type="predicted"/>
<dbReference type="InterPro" id="IPR046358">
    <property type="entry name" value="Flagellin_C"/>
</dbReference>
<dbReference type="AlphaFoldDB" id="A0A238JNM2"/>
<dbReference type="EMBL" id="FXYF01000001">
    <property type="protein sequence ID" value="SMX32269.1"/>
    <property type="molecule type" value="Genomic_DNA"/>
</dbReference>
<reference evidence="2 3" key="1">
    <citation type="submission" date="2017-05" db="EMBL/GenBank/DDBJ databases">
        <authorList>
            <person name="Song R."/>
            <person name="Chenine A.L."/>
            <person name="Ruprecht R.M."/>
        </authorList>
    </citation>
    <scope>NUCLEOTIDE SEQUENCE [LARGE SCALE GENOMIC DNA]</scope>
    <source>
        <strain evidence="2 3">CECT 8898</strain>
    </source>
</reference>
<organism evidence="2 3">
    <name type="scientific">Maliponia aquimaris</name>
    <dbReference type="NCBI Taxonomy" id="1673631"/>
    <lineage>
        <taxon>Bacteria</taxon>
        <taxon>Pseudomonadati</taxon>
        <taxon>Pseudomonadota</taxon>
        <taxon>Alphaproteobacteria</taxon>
        <taxon>Rhodobacterales</taxon>
        <taxon>Paracoccaceae</taxon>
        <taxon>Maliponia</taxon>
    </lineage>
</organism>
<keyword evidence="2" id="KW-0282">Flagellum</keyword>
<gene>
    <name evidence="2" type="ORF">MAA8898_00201</name>
</gene>
<dbReference type="SUPFAM" id="SSF64518">
    <property type="entry name" value="Phase 1 flagellin"/>
    <property type="match status" value="1"/>
</dbReference>
<evidence type="ECO:0000259" key="1">
    <source>
        <dbReference type="Pfam" id="PF00700"/>
    </source>
</evidence>
<name>A0A238JNM2_9RHOB</name>
<keyword evidence="3" id="KW-1185">Reference proteome</keyword>
<keyword evidence="2" id="KW-0969">Cilium</keyword>
<dbReference type="Proteomes" id="UP000207598">
    <property type="component" value="Unassembled WGS sequence"/>
</dbReference>
<keyword evidence="2" id="KW-0966">Cell projection</keyword>
<feature type="domain" description="Flagellin C-terminal" evidence="1">
    <location>
        <begin position="255"/>
        <end position="332"/>
    </location>
</feature>
<dbReference type="RefSeq" id="WP_094019101.1">
    <property type="nucleotide sequence ID" value="NZ_FXYF01000001.1"/>
</dbReference>
<sequence length="332" mass="35648">MEVIGDMARSLVLRANQVRLRQEMDQLAVEVATGFVKDSAQHLHGDLTGLLSVDRALSKLDTYRVNTTEATFLSGSMQTALDEIQGRSERLSQSLIAAELTPNSALLKTMSEDAQNALGQVMNGLNRSVAGRFLFSGTATDRQAVQDSTSLLNDVRTALSGQTTMAGIEAALDTFFGSGGTFETTTYTGSNTGLAALKLSETESASLDIRATDPVFRAVLRPMVMAALATDGTLGLPQSLQIEMLTTAGQDLLAAQQDVVELRAGLGALEARVEETTARNSAEYTATNIARLDLVGTDQYYTASRYENIRGQLESLYAITARSQRLSLAEYL</sequence>
<dbReference type="Gene3D" id="1.20.1330.10">
    <property type="entry name" value="f41 fragment of flagellin, N-terminal domain"/>
    <property type="match status" value="1"/>
</dbReference>
<dbReference type="OrthoDB" id="7312911at2"/>
<evidence type="ECO:0000313" key="2">
    <source>
        <dbReference type="EMBL" id="SMX32269.1"/>
    </source>
</evidence>
<accession>A0A238JNM2</accession>
<evidence type="ECO:0000313" key="3">
    <source>
        <dbReference type="Proteomes" id="UP000207598"/>
    </source>
</evidence>
<dbReference type="Pfam" id="PF00700">
    <property type="entry name" value="Flagellin_C"/>
    <property type="match status" value="1"/>
</dbReference>